<protein>
    <submittedName>
        <fullName evidence="1">Uncharacterized protein</fullName>
    </submittedName>
</protein>
<dbReference type="EMBL" id="FNYE01000007">
    <property type="protein sequence ID" value="SEJ13326.1"/>
    <property type="molecule type" value="Genomic_DNA"/>
</dbReference>
<sequence>MNAVQNYRDWKLDIEPVAAVGMYTAKATISRTSTDADDGYFSYTFRNLGISDTPEGAIRWAAEWLRGWIDDNA</sequence>
<accession>A0A1H6WC89</accession>
<dbReference type="AlphaFoldDB" id="A0A1H6WC89"/>
<dbReference type="OrthoDB" id="9102293at2"/>
<reference evidence="2" key="1">
    <citation type="submission" date="2016-10" db="EMBL/GenBank/DDBJ databases">
        <authorList>
            <person name="Varghese N."/>
            <person name="Submissions S."/>
        </authorList>
    </citation>
    <scope>NUCLEOTIDE SEQUENCE [LARGE SCALE GENOMIC DNA]</scope>
    <source>
        <strain evidence="2">LMG 26031</strain>
    </source>
</reference>
<dbReference type="Proteomes" id="UP000198866">
    <property type="component" value="Unassembled WGS sequence"/>
</dbReference>
<keyword evidence="2" id="KW-1185">Reference proteome</keyword>
<gene>
    <name evidence="1" type="ORF">SAMN05192539_100710</name>
</gene>
<dbReference type="RefSeq" id="WP_090865249.1">
    <property type="nucleotide sequence ID" value="NZ_FNYE01000007.1"/>
</dbReference>
<evidence type="ECO:0000313" key="1">
    <source>
        <dbReference type="EMBL" id="SEJ13326.1"/>
    </source>
</evidence>
<organism evidence="1 2">
    <name type="scientific">Paraburkholderia diazotrophica</name>
    <dbReference type="NCBI Taxonomy" id="667676"/>
    <lineage>
        <taxon>Bacteria</taxon>
        <taxon>Pseudomonadati</taxon>
        <taxon>Pseudomonadota</taxon>
        <taxon>Betaproteobacteria</taxon>
        <taxon>Burkholderiales</taxon>
        <taxon>Burkholderiaceae</taxon>
        <taxon>Paraburkholderia</taxon>
    </lineage>
</organism>
<evidence type="ECO:0000313" key="2">
    <source>
        <dbReference type="Proteomes" id="UP000198866"/>
    </source>
</evidence>
<proteinExistence type="predicted"/>
<name>A0A1H6WC89_9BURK</name>